<name>A3DMA6_STAMF</name>
<dbReference type="EMBL" id="CP000575">
    <property type="protein sequence ID" value="ABN69766.1"/>
    <property type="molecule type" value="Genomic_DNA"/>
</dbReference>
<dbReference type="KEGG" id="smr:Smar_0660"/>
<accession>A3DMA6</accession>
<protein>
    <submittedName>
        <fullName evidence="1">Uncharacterized protein</fullName>
    </submittedName>
</protein>
<dbReference type="InterPro" id="IPR045706">
    <property type="entry name" value="DUF6062"/>
</dbReference>
<evidence type="ECO:0000313" key="1">
    <source>
        <dbReference type="EMBL" id="ABN69766.1"/>
    </source>
</evidence>
<dbReference type="Pfam" id="PF19538">
    <property type="entry name" value="DUF6062"/>
    <property type="match status" value="1"/>
</dbReference>
<dbReference type="Proteomes" id="UP000000254">
    <property type="component" value="Chromosome"/>
</dbReference>
<sequence>MFGKKEKRNPRDLFYVELSSSLEKPGCPICGIVEKVEYDLIFDILYEHVNDPDTRSKFRESLGLCGYHAWLLYKYSYGDPLIGEPGPAIIYQDMLETYYEMLEKKGIVNPAKFSGKCFLCKDLVEYNRIFVEKFAEKIIETDLLQEYEANTYSILCMHHFRDVYMELLKKRKDLAEKLREIQLHKISKLLDIMKKFINKFDYRVKEQPTSIEATSTKLAIQALKGTPTTTRIYNCKTNPNT</sequence>
<reference evidence="1 2" key="2">
    <citation type="journal article" date="2009" name="Stand. Genomic Sci.">
        <title>Complete genome sequence of Staphylothermus marinus Stetter and Fiala 1986 type strain F1.</title>
        <authorList>
            <person name="Anderson I.J."/>
            <person name="Sun H."/>
            <person name="Lapidus A."/>
            <person name="Copeland A."/>
            <person name="Glavina Del Rio T."/>
            <person name="Tice H."/>
            <person name="Dalin E."/>
            <person name="Lucas S."/>
            <person name="Barry K."/>
            <person name="Land M."/>
            <person name="Richardson P."/>
            <person name="Huber H."/>
            <person name="Kyrpides N.C."/>
        </authorList>
    </citation>
    <scope>NUCLEOTIDE SEQUENCE [LARGE SCALE GENOMIC DNA]</scope>
    <source>
        <strain evidence="2">ATCC 43588 / DSM 3639 / JCM 9404 / F1</strain>
    </source>
</reference>
<reference evidence="2" key="1">
    <citation type="journal article" date="2009" name="BMC Genomics">
        <title>The complete genome sequence of Staphylothermus marinus reveals differences in sulfur metabolism among heterotrophic Crenarchaeota.</title>
        <authorList>
            <person name="Anderson I.J."/>
            <person name="Dharmarajan L."/>
            <person name="Rodriguez J."/>
            <person name="Hooper S."/>
            <person name="Porat I."/>
            <person name="Ulrich L.E."/>
            <person name="Elkins J.G."/>
            <person name="Mavromatis K."/>
            <person name="Sun H."/>
            <person name="Land M."/>
            <person name="Lapidus A."/>
            <person name="Lucas S."/>
            <person name="Barry K."/>
            <person name="Huber H."/>
            <person name="Zhulin I.B."/>
            <person name="Whitman W.B."/>
            <person name="Mukhopadhyay B."/>
            <person name="Woese C."/>
            <person name="Bristow J."/>
            <person name="Kyrpides N."/>
        </authorList>
    </citation>
    <scope>NUCLEOTIDE SEQUENCE [LARGE SCALE GENOMIC DNA]</scope>
    <source>
        <strain evidence="2">ATCC 43588 / DSM 3639 / JCM 9404 / F1</strain>
    </source>
</reference>
<organism evidence="1 2">
    <name type="scientific">Staphylothermus marinus (strain ATCC 43588 / DSM 3639 / JCM 9404 / F1)</name>
    <dbReference type="NCBI Taxonomy" id="399550"/>
    <lineage>
        <taxon>Archaea</taxon>
        <taxon>Thermoproteota</taxon>
        <taxon>Thermoprotei</taxon>
        <taxon>Desulfurococcales</taxon>
        <taxon>Desulfurococcaceae</taxon>
        <taxon>Staphylothermus</taxon>
    </lineage>
</organism>
<evidence type="ECO:0000313" key="2">
    <source>
        <dbReference type="Proteomes" id="UP000000254"/>
    </source>
</evidence>
<dbReference type="eggNOG" id="arCOG09854">
    <property type="taxonomic scope" value="Archaea"/>
</dbReference>
<keyword evidence="2" id="KW-1185">Reference proteome</keyword>
<dbReference type="HOGENOM" id="CLU_1237978_0_0_2"/>
<proteinExistence type="predicted"/>
<dbReference type="AlphaFoldDB" id="A3DMA6"/>
<gene>
    <name evidence="1" type="ordered locus">Smar_0660</name>
</gene>